<sequence length="113" mass="12408">MVNRRRHLWRRTGAPGDKQAAREGGLAKPEAQKGCFKLVLAFNAIRTTQAAFCGPTEGPKGKAILVERQTNNNKGTGKTPTGCQSQLLLFVNNENCFYRTPSPFAETMKLIGE</sequence>
<evidence type="ECO:0000313" key="3">
    <source>
        <dbReference type="WBParaSite" id="TMUE_3000012007.1"/>
    </source>
</evidence>
<dbReference type="AlphaFoldDB" id="A0A5S6QYM0"/>
<dbReference type="Proteomes" id="UP000046395">
    <property type="component" value="Unassembled WGS sequence"/>
</dbReference>
<keyword evidence="2" id="KW-1185">Reference proteome</keyword>
<organism evidence="2 3">
    <name type="scientific">Trichuris muris</name>
    <name type="common">Mouse whipworm</name>
    <dbReference type="NCBI Taxonomy" id="70415"/>
    <lineage>
        <taxon>Eukaryota</taxon>
        <taxon>Metazoa</taxon>
        <taxon>Ecdysozoa</taxon>
        <taxon>Nematoda</taxon>
        <taxon>Enoplea</taxon>
        <taxon>Dorylaimia</taxon>
        <taxon>Trichinellida</taxon>
        <taxon>Trichuridae</taxon>
        <taxon>Trichuris</taxon>
    </lineage>
</organism>
<feature type="region of interest" description="Disordered" evidence="1">
    <location>
        <begin position="1"/>
        <end position="26"/>
    </location>
</feature>
<name>A0A5S6QYM0_TRIMR</name>
<accession>A0A5S6QYM0</accession>
<evidence type="ECO:0000313" key="2">
    <source>
        <dbReference type="Proteomes" id="UP000046395"/>
    </source>
</evidence>
<feature type="compositionally biased region" description="Basic residues" evidence="1">
    <location>
        <begin position="1"/>
        <end position="10"/>
    </location>
</feature>
<protein>
    <submittedName>
        <fullName evidence="3">Uncharacterized protein</fullName>
    </submittedName>
</protein>
<reference evidence="3" key="1">
    <citation type="submission" date="2019-12" db="UniProtKB">
        <authorList>
            <consortium name="WormBaseParasite"/>
        </authorList>
    </citation>
    <scope>IDENTIFICATION</scope>
</reference>
<dbReference type="WBParaSite" id="TMUE_3000012007.1">
    <property type="protein sequence ID" value="TMUE_3000012007.1"/>
    <property type="gene ID" value="WBGene00301448"/>
</dbReference>
<proteinExistence type="predicted"/>
<evidence type="ECO:0000256" key="1">
    <source>
        <dbReference type="SAM" id="MobiDB-lite"/>
    </source>
</evidence>